<reference evidence="11 12" key="1">
    <citation type="journal article" date="2009" name="Nat. Biotechnol.">
        <title>Genome sequence of the recombinant protein production host Pichia pastoris.</title>
        <authorList>
            <person name="De Schutter K."/>
            <person name="Lin Y.C."/>
            <person name="Tiels P."/>
            <person name="Van Hecke A."/>
            <person name="Glinka S."/>
            <person name="Weber-Lehmann J."/>
            <person name="Rouze P."/>
            <person name="Van de Peer Y."/>
            <person name="Callewaert N."/>
        </authorList>
    </citation>
    <scope>NUCLEOTIDE SEQUENCE [LARGE SCALE GENOMIC DNA]</scope>
    <source>
        <strain evidence="12">GS115 / ATCC 20864</strain>
    </source>
</reference>
<keyword evidence="4" id="KW-0808">Transferase</keyword>
<dbReference type="RefSeq" id="XP_002489596.1">
    <property type="nucleotide sequence ID" value="XM_002489551.1"/>
</dbReference>
<evidence type="ECO:0000256" key="3">
    <source>
        <dbReference type="ARBA" id="ARBA00022676"/>
    </source>
</evidence>
<dbReference type="OMA" id="DWADWYS"/>
<evidence type="ECO:0000256" key="2">
    <source>
        <dbReference type="ARBA" id="ARBA00009003"/>
    </source>
</evidence>
<dbReference type="FunCoup" id="C4QVP2">
    <property type="interactions" value="60"/>
</dbReference>
<dbReference type="FunFam" id="3.90.550.20:FF:000002">
    <property type="entry name" value="Initiation-specific alpha-1,6-mannosyltransferase"/>
    <property type="match status" value="1"/>
</dbReference>
<keyword evidence="3 11" id="KW-0328">Glycosyltransferase</keyword>
<dbReference type="Gene3D" id="3.90.550.20">
    <property type="match status" value="1"/>
</dbReference>
<evidence type="ECO:0000256" key="4">
    <source>
        <dbReference type="ARBA" id="ARBA00022679"/>
    </source>
</evidence>
<dbReference type="InterPro" id="IPR007577">
    <property type="entry name" value="GlycoTrfase_DXD_sugar-bd_CS"/>
</dbReference>
<dbReference type="InParanoid" id="C4QVP2"/>
<keyword evidence="8" id="KW-0333">Golgi apparatus</keyword>
<dbReference type="PANTHER" id="PTHR31834:SF1">
    <property type="entry name" value="INITIATION-SPECIFIC ALPHA-1,6-MANNOSYLTRANSFERASE"/>
    <property type="match status" value="1"/>
</dbReference>
<dbReference type="CAZy" id="GT32">
    <property type="family name" value="Glycosyltransferase Family 32"/>
</dbReference>
<evidence type="ECO:0000313" key="11">
    <source>
        <dbReference type="EMBL" id="CAY67315.1"/>
    </source>
</evidence>
<protein>
    <submittedName>
        <fullName evidence="11">Mannosyltransferase of the cis-Golgi apparatus</fullName>
    </submittedName>
</protein>
<dbReference type="AlphaFoldDB" id="C4QVP2"/>
<feature type="transmembrane region" description="Helical" evidence="10">
    <location>
        <begin position="20"/>
        <end position="37"/>
    </location>
</feature>
<comment type="subcellular location">
    <subcellularLocation>
        <location evidence="1">Golgi apparatus membrane</location>
        <topology evidence="1">Single-pass type II membrane protein</topology>
    </subcellularLocation>
</comment>
<evidence type="ECO:0000256" key="5">
    <source>
        <dbReference type="ARBA" id="ARBA00022692"/>
    </source>
</evidence>
<dbReference type="PANTHER" id="PTHR31834">
    <property type="entry name" value="INITIATION-SPECIFIC ALPHA-1,6-MANNOSYLTRANSFERASE"/>
    <property type="match status" value="1"/>
</dbReference>
<evidence type="ECO:0000256" key="1">
    <source>
        <dbReference type="ARBA" id="ARBA00004323"/>
    </source>
</evidence>
<gene>
    <name evidence="11" type="ordered locus">PAS_chr1-3_0251</name>
</gene>
<keyword evidence="6" id="KW-0735">Signal-anchor</keyword>
<dbReference type="GO" id="GO:0000009">
    <property type="term" value="F:alpha-1,6-mannosyltransferase activity"/>
    <property type="evidence" value="ECO:0007669"/>
    <property type="project" value="InterPro"/>
</dbReference>
<evidence type="ECO:0000256" key="7">
    <source>
        <dbReference type="ARBA" id="ARBA00022989"/>
    </source>
</evidence>
<dbReference type="GO" id="GO:0000136">
    <property type="term" value="C:mannan polymerase complex"/>
    <property type="evidence" value="ECO:0007669"/>
    <property type="project" value="TreeGrafter"/>
</dbReference>
<keyword evidence="7 10" id="KW-1133">Transmembrane helix</keyword>
<dbReference type="SUPFAM" id="SSF53448">
    <property type="entry name" value="Nucleotide-diphospho-sugar transferases"/>
    <property type="match status" value="1"/>
</dbReference>
<dbReference type="GO" id="GO:0006487">
    <property type="term" value="P:protein N-linked glycosylation"/>
    <property type="evidence" value="ECO:0007669"/>
    <property type="project" value="TreeGrafter"/>
</dbReference>
<accession>C4QVP2</accession>
<keyword evidence="5 10" id="KW-0812">Transmembrane</keyword>
<dbReference type="KEGG" id="ppa:PAS_chr1-3_0251"/>
<evidence type="ECO:0000256" key="9">
    <source>
        <dbReference type="ARBA" id="ARBA00023136"/>
    </source>
</evidence>
<dbReference type="STRING" id="644223.C4QVP2"/>
<dbReference type="eggNOG" id="ENOG502QW2I">
    <property type="taxonomic scope" value="Eukaryota"/>
</dbReference>
<keyword evidence="9 10" id="KW-0472">Membrane</keyword>
<sequence>MAKADGSLLYYNPHNPPRRYYFYMAIFAVSVICVLYGPSQQLSSPKIDYDPLTLRSLDLKTLEAPSQLSPGTVEDNLRRQLEFHFPYRSYEPFPQHIWQTWKVSPSDSSFPKNFKDLGESWLQRSPNYDHFVIPDDAAWELIHHEYERVPEVLEAFHLLPEPILKADFFRYLILFARGGLYADMDTMLLKPIESWLTFNETIGGVKNNAGLVIGIEADPDRPDWHDWYARRIQFCQWAIQSKRGHPALRELIVRVVSTTLRKEKSGYLNMVEGKDRGSDVMDWTGPGIFTDTLFDYMTNVNTTGHSGQGIGAGSAYYNALSLEERDALSARPNGEMLKEKVPGKYAQQVVLWEQFTNLRSPKLIDDILILPITSFSPGIGHSGAGDLNHHLAYIRHTFEGSWKD</sequence>
<dbReference type="Proteomes" id="UP000000314">
    <property type="component" value="Chromosome 1"/>
</dbReference>
<dbReference type="HOGENOM" id="CLU_022381_5_1_1"/>
<evidence type="ECO:0000256" key="8">
    <source>
        <dbReference type="ARBA" id="ARBA00023034"/>
    </source>
</evidence>
<evidence type="ECO:0000256" key="6">
    <source>
        <dbReference type="ARBA" id="ARBA00022968"/>
    </source>
</evidence>
<name>C4QVP2_KOMPG</name>
<dbReference type="InterPro" id="IPR029044">
    <property type="entry name" value="Nucleotide-diphossugar_trans"/>
</dbReference>
<dbReference type="OrthoDB" id="409543at2759"/>
<comment type="similarity">
    <text evidence="2">Belongs to the glycosyltransferase 32 family.</text>
</comment>
<evidence type="ECO:0000313" key="12">
    <source>
        <dbReference type="Proteomes" id="UP000000314"/>
    </source>
</evidence>
<dbReference type="GeneID" id="8196483"/>
<proteinExistence type="inferred from homology"/>
<dbReference type="InterPro" id="IPR039367">
    <property type="entry name" value="Och1-like"/>
</dbReference>
<dbReference type="EMBL" id="FN392319">
    <property type="protein sequence ID" value="CAY67315.1"/>
    <property type="molecule type" value="Genomic_DNA"/>
</dbReference>
<dbReference type="Pfam" id="PF04488">
    <property type="entry name" value="Gly_transf_sug"/>
    <property type="match status" value="1"/>
</dbReference>
<evidence type="ECO:0000256" key="10">
    <source>
        <dbReference type="SAM" id="Phobius"/>
    </source>
</evidence>
<keyword evidence="12" id="KW-1185">Reference proteome</keyword>
<organism evidence="11 12">
    <name type="scientific">Komagataella phaffii (strain GS115 / ATCC 20864)</name>
    <name type="common">Yeast</name>
    <name type="synonym">Pichia pastoris</name>
    <dbReference type="NCBI Taxonomy" id="644223"/>
    <lineage>
        <taxon>Eukaryota</taxon>
        <taxon>Fungi</taxon>
        <taxon>Dikarya</taxon>
        <taxon>Ascomycota</taxon>
        <taxon>Saccharomycotina</taxon>
        <taxon>Pichiomycetes</taxon>
        <taxon>Pichiales</taxon>
        <taxon>Pichiaceae</taxon>
        <taxon>Komagataella</taxon>
    </lineage>
</organism>